<sequence>MPRGRSASPVALWRSSRRAAAAQSPSSSGRSWPNERRRIDRTRVATTTIRTGFSSRLLRGVARADSVEPEEPSKLAALLIGGQWAQDALELQLDFSSDEPVEDVVGVSDRC</sequence>
<accession>A0A914V0S9</accession>
<proteinExistence type="predicted"/>
<evidence type="ECO:0000313" key="3">
    <source>
        <dbReference type="WBParaSite" id="PSAMB.scaffold1427size31646.g12963.t1"/>
    </source>
</evidence>
<reference evidence="3" key="1">
    <citation type="submission" date="2022-11" db="UniProtKB">
        <authorList>
            <consortium name="WormBaseParasite"/>
        </authorList>
    </citation>
    <scope>IDENTIFICATION</scope>
</reference>
<dbReference type="WBParaSite" id="PSAMB.scaffold1427size31646.g12963.t1">
    <property type="protein sequence ID" value="PSAMB.scaffold1427size31646.g12963.t1"/>
    <property type="gene ID" value="PSAMB.scaffold1427size31646.g12963"/>
</dbReference>
<protein>
    <submittedName>
        <fullName evidence="3">Uncharacterized protein</fullName>
    </submittedName>
</protein>
<feature type="region of interest" description="Disordered" evidence="1">
    <location>
        <begin position="1"/>
        <end position="41"/>
    </location>
</feature>
<evidence type="ECO:0000256" key="1">
    <source>
        <dbReference type="SAM" id="MobiDB-lite"/>
    </source>
</evidence>
<dbReference type="AlphaFoldDB" id="A0A914V0S9"/>
<dbReference type="Proteomes" id="UP000887566">
    <property type="component" value="Unplaced"/>
</dbReference>
<evidence type="ECO:0000313" key="2">
    <source>
        <dbReference type="Proteomes" id="UP000887566"/>
    </source>
</evidence>
<feature type="compositionally biased region" description="Low complexity" evidence="1">
    <location>
        <begin position="18"/>
        <end position="31"/>
    </location>
</feature>
<keyword evidence="2" id="KW-1185">Reference proteome</keyword>
<organism evidence="2 3">
    <name type="scientific">Plectus sambesii</name>
    <dbReference type="NCBI Taxonomy" id="2011161"/>
    <lineage>
        <taxon>Eukaryota</taxon>
        <taxon>Metazoa</taxon>
        <taxon>Ecdysozoa</taxon>
        <taxon>Nematoda</taxon>
        <taxon>Chromadorea</taxon>
        <taxon>Plectida</taxon>
        <taxon>Plectina</taxon>
        <taxon>Plectoidea</taxon>
        <taxon>Plectidae</taxon>
        <taxon>Plectus</taxon>
    </lineage>
</organism>
<name>A0A914V0S9_9BILA</name>